<dbReference type="InterPro" id="IPR051607">
    <property type="entry name" value="Metallo-dep_hydrolases"/>
</dbReference>
<dbReference type="PANTHER" id="PTHR11271">
    <property type="entry name" value="GUANINE DEAMINASE"/>
    <property type="match status" value="1"/>
</dbReference>
<organism evidence="10 11">
    <name type="scientific">Veillonella magna</name>
    <dbReference type="NCBI Taxonomy" id="464322"/>
    <lineage>
        <taxon>Bacteria</taxon>
        <taxon>Bacillati</taxon>
        <taxon>Bacillota</taxon>
        <taxon>Negativicutes</taxon>
        <taxon>Veillonellales</taxon>
        <taxon>Veillonellaceae</taxon>
        <taxon>Veillonella</taxon>
    </lineage>
</organism>
<comment type="catalytic activity">
    <reaction evidence="8">
        <text>guanine + H2O + H(+) = xanthine + NH4(+)</text>
        <dbReference type="Rhea" id="RHEA:14665"/>
        <dbReference type="ChEBI" id="CHEBI:15377"/>
        <dbReference type="ChEBI" id="CHEBI:15378"/>
        <dbReference type="ChEBI" id="CHEBI:16235"/>
        <dbReference type="ChEBI" id="CHEBI:17712"/>
        <dbReference type="ChEBI" id="CHEBI:28938"/>
        <dbReference type="EC" id="3.5.4.3"/>
    </reaction>
</comment>
<dbReference type="Gene3D" id="3.20.20.140">
    <property type="entry name" value="Metal-dependent hydrolases"/>
    <property type="match status" value="1"/>
</dbReference>
<dbReference type="Pfam" id="PF01979">
    <property type="entry name" value="Amidohydro_1"/>
    <property type="match status" value="1"/>
</dbReference>
<keyword evidence="4 8" id="KW-0479">Metal-binding</keyword>
<evidence type="ECO:0000256" key="2">
    <source>
        <dbReference type="ARBA" id="ARBA00006745"/>
    </source>
</evidence>
<reference evidence="10 11" key="1">
    <citation type="journal article" date="2021" name="Sci. Rep.">
        <title>The distribution of antibiotic resistance genes in chicken gut microbiota commensals.</title>
        <authorList>
            <person name="Juricova H."/>
            <person name="Matiasovicova J."/>
            <person name="Kubasova T."/>
            <person name="Cejkova D."/>
            <person name="Rychlik I."/>
        </authorList>
    </citation>
    <scope>NUCLEOTIDE SEQUENCE [LARGE SCALE GENOMIC DNA]</scope>
    <source>
        <strain evidence="10 11">An537</strain>
    </source>
</reference>
<comment type="pathway">
    <text evidence="1 8">Purine metabolism; guanine degradation; xanthine from guanine: step 1/1.</text>
</comment>
<comment type="similarity">
    <text evidence="2 8">Belongs to the metallo-dependent hydrolases superfamily. ATZ/TRZ family.</text>
</comment>
<evidence type="ECO:0000313" key="10">
    <source>
        <dbReference type="EMBL" id="MBM6912538.1"/>
    </source>
</evidence>
<dbReference type="InterPro" id="IPR032466">
    <property type="entry name" value="Metal_Hydrolase"/>
</dbReference>
<evidence type="ECO:0000256" key="4">
    <source>
        <dbReference type="ARBA" id="ARBA00022723"/>
    </source>
</evidence>
<evidence type="ECO:0000313" key="11">
    <source>
        <dbReference type="Proteomes" id="UP000707138"/>
    </source>
</evidence>
<gene>
    <name evidence="10" type="primary">guaD</name>
    <name evidence="10" type="ORF">H6A01_04250</name>
</gene>
<dbReference type="PANTHER" id="PTHR11271:SF6">
    <property type="entry name" value="GUANINE DEAMINASE"/>
    <property type="match status" value="1"/>
</dbReference>
<evidence type="ECO:0000256" key="7">
    <source>
        <dbReference type="NCBIfam" id="TIGR02967"/>
    </source>
</evidence>
<name>A0ABS2GH07_9FIRM</name>
<evidence type="ECO:0000256" key="1">
    <source>
        <dbReference type="ARBA" id="ARBA00004984"/>
    </source>
</evidence>
<evidence type="ECO:0000256" key="5">
    <source>
        <dbReference type="ARBA" id="ARBA00022801"/>
    </source>
</evidence>
<dbReference type="EMBL" id="JACJLA010000005">
    <property type="protein sequence ID" value="MBM6912538.1"/>
    <property type="molecule type" value="Genomic_DNA"/>
</dbReference>
<feature type="domain" description="Amidohydrolase-related" evidence="9">
    <location>
        <begin position="67"/>
        <end position="448"/>
    </location>
</feature>
<dbReference type="SUPFAM" id="SSF51556">
    <property type="entry name" value="Metallo-dependent hydrolases"/>
    <property type="match status" value="1"/>
</dbReference>
<protein>
    <recommendedName>
        <fullName evidence="3 7">Guanine deaminase</fullName>
        <shortName evidence="8">Guanase</shortName>
        <ecNumber evidence="3 7">3.5.4.3</ecNumber>
    </recommendedName>
    <alternativeName>
        <fullName evidence="8">Guanine aminohydrolase</fullName>
    </alternativeName>
</protein>
<evidence type="ECO:0000256" key="3">
    <source>
        <dbReference type="ARBA" id="ARBA00012781"/>
    </source>
</evidence>
<dbReference type="EC" id="3.5.4.3" evidence="3 7"/>
<keyword evidence="6 8" id="KW-0862">Zinc</keyword>
<evidence type="ECO:0000256" key="6">
    <source>
        <dbReference type="ARBA" id="ARBA00022833"/>
    </source>
</evidence>
<evidence type="ECO:0000259" key="9">
    <source>
        <dbReference type="Pfam" id="PF01979"/>
    </source>
</evidence>
<comment type="caution">
    <text evidence="10">The sequence shown here is derived from an EMBL/GenBank/DDBJ whole genome shotgun (WGS) entry which is preliminary data.</text>
</comment>
<dbReference type="InterPro" id="IPR011059">
    <property type="entry name" value="Metal-dep_hydrolase_composite"/>
</dbReference>
<dbReference type="Gene3D" id="2.30.40.10">
    <property type="entry name" value="Urease, subunit C, domain 1"/>
    <property type="match status" value="1"/>
</dbReference>
<sequence length="454" mass="50565">MKTLMIRGNAFHTPTLGNVEVLQDYLFLINEDGVLTDVVSPTNDNYDEFYETHRNHADYIHLKDSQFLLPGFIDTHVHAPQWPQAGKALHVDLPTWLNTYTFPLENSYQDEAFAQTVYADLIDTLLANGTTTSLYFGSIHLEPNRILAQLCADKGQRAFIGNVVMDDISQSPDFYRNSSPEQAVATTESFLSFTQHLSKTTPQGIYGVVTPRFIPTCSDEVLADLGKLASTYDAPIQSHCSEGDWEHAYVQERTGKRDTQALYDFGLLTNKTVMAHCVFLNDEDALLFKQSGASIAHCPVSNVLFANAIAPIRHRLEQGVNVGLATDISGGYSPSMFDAMRQAILSSRTLEDGVHHTLAPEKRGCPNSRFDFRHALYMATVGGATALSLQTGLFKPGYSFDALLIDTQAPDSNLRTYDFDTPEDILQKTIFLGQRTNIVSTWVQGRSVYKRKNN</sequence>
<proteinExistence type="inferred from homology"/>
<comment type="cofactor">
    <cofactor evidence="8">
        <name>Zn(2+)</name>
        <dbReference type="ChEBI" id="CHEBI:29105"/>
    </cofactor>
    <text evidence="8">Binds 1 zinc ion per subunit.</text>
</comment>
<comment type="function">
    <text evidence="8">Catalyzes the hydrolytic deamination of guanine, producing xanthine and ammonia.</text>
</comment>
<dbReference type="Proteomes" id="UP000707138">
    <property type="component" value="Unassembled WGS sequence"/>
</dbReference>
<dbReference type="InterPro" id="IPR006680">
    <property type="entry name" value="Amidohydro-rel"/>
</dbReference>
<dbReference type="GO" id="GO:0008892">
    <property type="term" value="F:guanine deaminase activity"/>
    <property type="evidence" value="ECO:0007669"/>
    <property type="project" value="UniProtKB-EC"/>
</dbReference>
<evidence type="ECO:0000256" key="8">
    <source>
        <dbReference type="RuleBase" id="RU366009"/>
    </source>
</evidence>
<dbReference type="RefSeq" id="WP_205087647.1">
    <property type="nucleotide sequence ID" value="NZ_JACJLA010000005.1"/>
</dbReference>
<keyword evidence="5 8" id="KW-0378">Hydrolase</keyword>
<keyword evidence="11" id="KW-1185">Reference proteome</keyword>
<dbReference type="InterPro" id="IPR014311">
    <property type="entry name" value="Guanine_deaminase"/>
</dbReference>
<accession>A0ABS2GH07</accession>
<dbReference type="NCBIfam" id="TIGR02967">
    <property type="entry name" value="guan_deamin"/>
    <property type="match status" value="1"/>
</dbReference>